<dbReference type="PANTHER" id="PTHR12086">
    <property type="entry name" value="EF-HAND DOMAIN C-TERMINAL CONTAINING PROTEIN"/>
    <property type="match status" value="1"/>
</dbReference>
<keyword evidence="13" id="KW-1185">Reference proteome</keyword>
<evidence type="ECO:0000256" key="4">
    <source>
        <dbReference type="ARBA" id="ARBA00022846"/>
    </source>
</evidence>
<evidence type="ECO:0000313" key="12">
    <source>
        <dbReference type="Ensembl" id="ENSDLAP00005050034.2"/>
    </source>
</evidence>
<feature type="domain" description="EF-hand" evidence="10">
    <location>
        <begin position="554"/>
        <end position="589"/>
    </location>
</feature>
<dbReference type="GO" id="GO:1903251">
    <property type="term" value="P:multi-ciliated epithelial cell differentiation"/>
    <property type="evidence" value="ECO:0007669"/>
    <property type="project" value="Ensembl"/>
</dbReference>
<dbReference type="FunFam" id="2.30.29.170:FF:000003">
    <property type="entry name" value="EF-hand domain (C-terminal) containing 1"/>
    <property type="match status" value="1"/>
</dbReference>
<evidence type="ECO:0000256" key="7">
    <source>
        <dbReference type="ARBA" id="ARBA00023273"/>
    </source>
</evidence>
<dbReference type="SUPFAM" id="SSF47473">
    <property type="entry name" value="EF-hand"/>
    <property type="match status" value="1"/>
</dbReference>
<dbReference type="Pfam" id="PF06565">
    <property type="entry name" value="DM10_dom"/>
    <property type="match status" value="3"/>
</dbReference>
<reference evidence="12" key="1">
    <citation type="submission" date="2025-08" db="UniProtKB">
        <authorList>
            <consortium name="Ensembl"/>
        </authorList>
    </citation>
    <scope>IDENTIFICATION</scope>
</reference>
<dbReference type="GO" id="GO:0005509">
    <property type="term" value="F:calcium ion binding"/>
    <property type="evidence" value="ECO:0007669"/>
    <property type="project" value="InterPro"/>
</dbReference>
<protein>
    <recommendedName>
        <fullName evidence="9">EF-hand domain-containing family member C2</fullName>
    </recommendedName>
</protein>
<evidence type="ECO:0000256" key="8">
    <source>
        <dbReference type="ARBA" id="ARBA00035003"/>
    </source>
</evidence>
<evidence type="ECO:0000259" key="10">
    <source>
        <dbReference type="PROSITE" id="PS50222"/>
    </source>
</evidence>
<sequence length="749" mass="85503">KGLKHFLSSVPQLGKERFHKSQHFGCSNGVPLFVGSAKPGIGGELLAGQEIKPKYSVYPRGQGSYVPSWVAFDKQVLCFEAYFQEAVPQARDETYRIRKCKIYFYLEDDTIQVVEPEYKNSGIPQGTLICRQRIPLPPPDDDQFYNIFHFNLNQQMVLYSRTFTVTDCDSFTRNFLTELGVRLNDRAAVPADPYSNLREQIEKSMKPLRPYERRDTLKQFLDHDRKVLRFYCFWDDKDSVFGDPRELVLHYFLADDTIEIREVISPNSGRDNVPKFLHRSKLPKCALARMKQPGEIADRTLLNVFSSTSKGERYILDSLKTGAVREEFYKDSHLTVGGEVNVWGRKVIITDCDDFTKDYYHSKYGIEDFTPVQYKAPPTPKPLRPVPPYNGFGSEVDSLSSCQGLLPKPPQKDFRKFMEKDRCGLNSNVLNFHAKMVTNDPVDRDRVFIISFYLCDDSISVFEPPQRNSGVLGGKFLERGRVKKPGQDLFKSEVSECFTAQDLYVGATLCLNNKHFQLLDADEYTFNYMEQHAEEFPKANVGNILSKLRSIPEEKQSEIRKFLALSDPSNTGFIPYESFRALLMGLDCGLSEHEVLVLGRCFSEREQPEVDAGLMLAVAQDFLKKKHFEELPDMARAFAHHDRHKTGRLSTKETRTICQAFRLPLPENLLGGLLSKFTDGDEIDYHAFLAGINWVEHPAPPVMPEDTLKLLFALPGSKPKLVSQSLLNYSVLLKKLQGKPQVLCISCTF</sequence>
<comment type="subcellular location">
    <subcellularLocation>
        <location evidence="1">Cytoplasm</location>
        <location evidence="1">Cytoskeleton</location>
        <location evidence="1">Flagellum axoneme</location>
    </subcellularLocation>
</comment>
<dbReference type="InterPro" id="IPR011992">
    <property type="entry name" value="EF-hand-dom_pair"/>
</dbReference>
<evidence type="ECO:0000259" key="11">
    <source>
        <dbReference type="PROSITE" id="PS51336"/>
    </source>
</evidence>
<dbReference type="Gene3D" id="2.30.29.170">
    <property type="match status" value="3"/>
</dbReference>
<comment type="function">
    <text evidence="8">Microtubule inner protein (MIP) part of the dynein-decorated doublet microtubules (DMTs) in cilia axoneme, which is required for motile cilia beating.</text>
</comment>
<dbReference type="InterPro" id="IPR002048">
    <property type="entry name" value="EF_hand_dom"/>
</dbReference>
<accession>A0A8C4HZ87</accession>
<dbReference type="InterPro" id="IPR040193">
    <property type="entry name" value="EFHC1/EFHC2/EFHB"/>
</dbReference>
<feature type="domain" description="DM10" evidence="11">
    <location>
        <begin position="224"/>
        <end position="364"/>
    </location>
</feature>
<evidence type="ECO:0000256" key="5">
    <source>
        <dbReference type="ARBA" id="ARBA00023069"/>
    </source>
</evidence>
<dbReference type="PANTHER" id="PTHR12086:SF11">
    <property type="entry name" value="EF-HAND DOMAIN-CONTAINING FAMILY MEMBER C2"/>
    <property type="match status" value="1"/>
</dbReference>
<name>A0A8C4HZ87_DICLA</name>
<dbReference type="InterPro" id="IPR006602">
    <property type="entry name" value="DM10_dom"/>
</dbReference>
<reference evidence="12" key="2">
    <citation type="submission" date="2025-09" db="UniProtKB">
        <authorList>
            <consortium name="Ensembl"/>
        </authorList>
    </citation>
    <scope>IDENTIFICATION</scope>
</reference>
<evidence type="ECO:0000256" key="2">
    <source>
        <dbReference type="ARBA" id="ARBA00022490"/>
    </source>
</evidence>
<keyword evidence="7" id="KW-0966">Cell projection</keyword>
<dbReference type="FunFam" id="2.30.29.170:FF:000002">
    <property type="entry name" value="EF-hand domain (C-terminal) containing 1"/>
    <property type="match status" value="1"/>
</dbReference>
<keyword evidence="6" id="KW-0206">Cytoskeleton</keyword>
<feature type="domain" description="DM10" evidence="11">
    <location>
        <begin position="426"/>
        <end position="533"/>
    </location>
</feature>
<feature type="domain" description="EF-hand" evidence="10">
    <location>
        <begin position="629"/>
        <end position="664"/>
    </location>
</feature>
<dbReference type="PROSITE" id="PS51336">
    <property type="entry name" value="DM10"/>
    <property type="match status" value="3"/>
</dbReference>
<keyword evidence="5" id="KW-0969">Cilium</keyword>
<evidence type="ECO:0000256" key="1">
    <source>
        <dbReference type="ARBA" id="ARBA00004611"/>
    </source>
</evidence>
<evidence type="ECO:0000313" key="13">
    <source>
        <dbReference type="Proteomes" id="UP000694389"/>
    </source>
</evidence>
<evidence type="ECO:0000256" key="9">
    <source>
        <dbReference type="ARBA" id="ARBA00039880"/>
    </source>
</evidence>
<feature type="domain" description="DM10" evidence="11">
    <location>
        <begin position="73"/>
        <end position="180"/>
    </location>
</feature>
<dbReference type="PROSITE" id="PS50222">
    <property type="entry name" value="EF_HAND_2"/>
    <property type="match status" value="2"/>
</dbReference>
<dbReference type="Ensembl" id="ENSDLAT00005053322.2">
    <property type="protein sequence ID" value="ENSDLAP00005050034.2"/>
    <property type="gene ID" value="ENSDLAG00005021849.2"/>
</dbReference>
<dbReference type="GO" id="GO:0010975">
    <property type="term" value="P:regulation of neuron projection development"/>
    <property type="evidence" value="ECO:0007669"/>
    <property type="project" value="TreeGrafter"/>
</dbReference>
<organism evidence="12 13">
    <name type="scientific">Dicentrarchus labrax</name>
    <name type="common">European seabass</name>
    <name type="synonym">Morone labrax</name>
    <dbReference type="NCBI Taxonomy" id="13489"/>
    <lineage>
        <taxon>Eukaryota</taxon>
        <taxon>Metazoa</taxon>
        <taxon>Chordata</taxon>
        <taxon>Craniata</taxon>
        <taxon>Vertebrata</taxon>
        <taxon>Euteleostomi</taxon>
        <taxon>Actinopterygii</taxon>
        <taxon>Neopterygii</taxon>
        <taxon>Teleostei</taxon>
        <taxon>Neoteleostei</taxon>
        <taxon>Acanthomorphata</taxon>
        <taxon>Eupercaria</taxon>
        <taxon>Moronidae</taxon>
        <taxon>Dicentrarchus</taxon>
    </lineage>
</organism>
<keyword evidence="2" id="KW-0963">Cytoplasm</keyword>
<dbReference type="SMART" id="SM00676">
    <property type="entry name" value="DM10"/>
    <property type="match status" value="3"/>
</dbReference>
<dbReference type="GO" id="GO:0005874">
    <property type="term" value="C:microtubule"/>
    <property type="evidence" value="ECO:0007669"/>
    <property type="project" value="TreeGrafter"/>
</dbReference>
<dbReference type="AlphaFoldDB" id="A0A8C4HZ87"/>
<dbReference type="GO" id="GO:0039010">
    <property type="term" value="P:specification of pronephric distal tubule identity"/>
    <property type="evidence" value="ECO:0007669"/>
    <property type="project" value="Ensembl"/>
</dbReference>
<dbReference type="Gene3D" id="1.10.238.10">
    <property type="entry name" value="EF-hand"/>
    <property type="match status" value="1"/>
</dbReference>
<dbReference type="FunFam" id="2.30.29.170:FF:000001">
    <property type="entry name" value="EF-hand domain containing 1"/>
    <property type="match status" value="1"/>
</dbReference>
<evidence type="ECO:0000256" key="6">
    <source>
        <dbReference type="ARBA" id="ARBA00023212"/>
    </source>
</evidence>
<proteinExistence type="predicted"/>
<keyword evidence="3" id="KW-0677">Repeat</keyword>
<dbReference type="Proteomes" id="UP000694389">
    <property type="component" value="Unassembled WGS sequence"/>
</dbReference>
<keyword evidence="4" id="KW-0282">Flagellum</keyword>
<evidence type="ECO:0000256" key="3">
    <source>
        <dbReference type="ARBA" id="ARBA00022737"/>
    </source>
</evidence>
<dbReference type="GeneTree" id="ENSGT00530000063528"/>